<reference evidence="6" key="1">
    <citation type="submission" date="2020-08" db="EMBL/GenBank/DDBJ databases">
        <title>Multicomponent nature underlies the extraordinary mechanical properties of spider dragline silk.</title>
        <authorList>
            <person name="Kono N."/>
            <person name="Nakamura H."/>
            <person name="Mori M."/>
            <person name="Yoshida Y."/>
            <person name="Ohtoshi R."/>
            <person name="Malay A.D."/>
            <person name="Moran D.A.P."/>
            <person name="Tomita M."/>
            <person name="Numata K."/>
            <person name="Arakawa K."/>
        </authorList>
    </citation>
    <scope>NUCLEOTIDE SEQUENCE</scope>
</reference>
<evidence type="ECO:0000259" key="5">
    <source>
        <dbReference type="Pfam" id="PF02689"/>
    </source>
</evidence>
<dbReference type="PANTHER" id="PTHR23274:SF11">
    <property type="entry name" value="ATP-DEPENDENT DNA HELICASE PIF1"/>
    <property type="match status" value="1"/>
</dbReference>
<proteinExistence type="predicted"/>
<dbReference type="GO" id="GO:0016787">
    <property type="term" value="F:hydrolase activity"/>
    <property type="evidence" value="ECO:0007669"/>
    <property type="project" value="UniProtKB-KW"/>
</dbReference>
<dbReference type="Proteomes" id="UP000887159">
    <property type="component" value="Unassembled WGS sequence"/>
</dbReference>
<dbReference type="AlphaFoldDB" id="A0A8X6V623"/>
<gene>
    <name evidence="6" type="primary">g.46397</name>
    <name evidence="6" type="ORF">TNCV_4295101</name>
</gene>
<dbReference type="SUPFAM" id="SSF52540">
    <property type="entry name" value="P-loop containing nucleoside triphosphate hydrolases"/>
    <property type="match status" value="1"/>
</dbReference>
<evidence type="ECO:0000256" key="4">
    <source>
        <dbReference type="ARBA" id="ARBA00022840"/>
    </source>
</evidence>
<dbReference type="GO" id="GO:0005524">
    <property type="term" value="F:ATP binding"/>
    <property type="evidence" value="ECO:0007669"/>
    <property type="project" value="UniProtKB-KW"/>
</dbReference>
<name>A0A8X6V623_TRICX</name>
<dbReference type="CDD" id="cd18809">
    <property type="entry name" value="SF1_C_RecD"/>
    <property type="match status" value="1"/>
</dbReference>
<keyword evidence="1" id="KW-0547">Nucleotide-binding</keyword>
<keyword evidence="2" id="KW-0378">Hydrolase</keyword>
<dbReference type="Pfam" id="PF02689">
    <property type="entry name" value="Herpes_Helicase"/>
    <property type="match status" value="1"/>
</dbReference>
<sequence>MTKFFYFVFGDLDLQSHLPRVNLLNRTERDENGDIIRIWLKFPKSCGRKQATKLRNLSACLNLDDDAVPITSQTSSVALNNNKTIIAKRKHFPLVSALAMTIHKSQGGTYDAIVYEYDRKHPRELVYVALSRVTKIEGLFMVTKENTEDS</sequence>
<dbReference type="Gene3D" id="3.40.50.300">
    <property type="entry name" value="P-loop containing nucleotide triphosphate hydrolases"/>
    <property type="match status" value="1"/>
</dbReference>
<dbReference type="InterPro" id="IPR027417">
    <property type="entry name" value="P-loop_NTPase"/>
</dbReference>
<accession>A0A8X6V623</accession>
<keyword evidence="3" id="KW-0347">Helicase</keyword>
<organism evidence="6 7">
    <name type="scientific">Trichonephila clavipes</name>
    <name type="common">Golden silk orbweaver</name>
    <name type="synonym">Nephila clavipes</name>
    <dbReference type="NCBI Taxonomy" id="2585209"/>
    <lineage>
        <taxon>Eukaryota</taxon>
        <taxon>Metazoa</taxon>
        <taxon>Ecdysozoa</taxon>
        <taxon>Arthropoda</taxon>
        <taxon>Chelicerata</taxon>
        <taxon>Arachnida</taxon>
        <taxon>Araneae</taxon>
        <taxon>Araneomorphae</taxon>
        <taxon>Entelegynae</taxon>
        <taxon>Araneoidea</taxon>
        <taxon>Nephilidae</taxon>
        <taxon>Trichonephila</taxon>
    </lineage>
</organism>
<keyword evidence="7" id="KW-1185">Reference proteome</keyword>
<dbReference type="GO" id="GO:0004386">
    <property type="term" value="F:helicase activity"/>
    <property type="evidence" value="ECO:0007669"/>
    <property type="project" value="UniProtKB-KW"/>
</dbReference>
<evidence type="ECO:0000256" key="1">
    <source>
        <dbReference type="ARBA" id="ARBA00022741"/>
    </source>
</evidence>
<keyword evidence="4" id="KW-0067">ATP-binding</keyword>
<evidence type="ECO:0000313" key="7">
    <source>
        <dbReference type="Proteomes" id="UP000887159"/>
    </source>
</evidence>
<comment type="caution">
    <text evidence="6">The sequence shown here is derived from an EMBL/GenBank/DDBJ whole genome shotgun (WGS) entry which is preliminary data.</text>
</comment>
<evidence type="ECO:0000256" key="3">
    <source>
        <dbReference type="ARBA" id="ARBA00022806"/>
    </source>
</evidence>
<evidence type="ECO:0000256" key="2">
    <source>
        <dbReference type="ARBA" id="ARBA00022801"/>
    </source>
</evidence>
<protein>
    <submittedName>
        <fullName evidence="6">UvrD_C_2 domain-containing protein</fullName>
    </submittedName>
</protein>
<dbReference type="PANTHER" id="PTHR23274">
    <property type="entry name" value="DNA HELICASE-RELATED"/>
    <property type="match status" value="1"/>
</dbReference>
<dbReference type="InterPro" id="IPR003840">
    <property type="entry name" value="DNA_helicase_dom"/>
</dbReference>
<evidence type="ECO:0000313" key="6">
    <source>
        <dbReference type="EMBL" id="GFX94469.1"/>
    </source>
</evidence>
<feature type="domain" description="DNA replication helicase" evidence="5">
    <location>
        <begin position="79"/>
        <end position="141"/>
    </location>
</feature>
<dbReference type="EMBL" id="BMAU01021177">
    <property type="protein sequence ID" value="GFX94469.1"/>
    <property type="molecule type" value="Genomic_DNA"/>
</dbReference>